<keyword evidence="2" id="KW-1185">Reference proteome</keyword>
<protein>
    <submittedName>
        <fullName evidence="1">Uncharacterized protein</fullName>
    </submittedName>
</protein>
<proteinExistence type="predicted"/>
<accession>A0A1E4TI55</accession>
<organism evidence="1 2">
    <name type="scientific">Tortispora caseinolytica NRRL Y-17796</name>
    <dbReference type="NCBI Taxonomy" id="767744"/>
    <lineage>
        <taxon>Eukaryota</taxon>
        <taxon>Fungi</taxon>
        <taxon>Dikarya</taxon>
        <taxon>Ascomycota</taxon>
        <taxon>Saccharomycotina</taxon>
        <taxon>Trigonopsidomycetes</taxon>
        <taxon>Trigonopsidales</taxon>
        <taxon>Trigonopsidaceae</taxon>
        <taxon>Tortispora</taxon>
    </lineage>
</organism>
<evidence type="ECO:0000313" key="1">
    <source>
        <dbReference type="EMBL" id="ODV91444.1"/>
    </source>
</evidence>
<dbReference type="EMBL" id="KV453841">
    <property type="protein sequence ID" value="ODV91444.1"/>
    <property type="molecule type" value="Genomic_DNA"/>
</dbReference>
<dbReference type="AlphaFoldDB" id="A0A1E4TI55"/>
<gene>
    <name evidence="1" type="ORF">CANCADRAFT_13</name>
</gene>
<evidence type="ECO:0000313" key="2">
    <source>
        <dbReference type="Proteomes" id="UP000095023"/>
    </source>
</evidence>
<reference evidence="2" key="1">
    <citation type="submission" date="2016-02" db="EMBL/GenBank/DDBJ databases">
        <title>Comparative genomics of biotechnologically important yeasts.</title>
        <authorList>
            <consortium name="DOE Joint Genome Institute"/>
            <person name="Riley R."/>
            <person name="Haridas S."/>
            <person name="Wolfe K.H."/>
            <person name="Lopes M.R."/>
            <person name="Hittinger C.T."/>
            <person name="Goker M."/>
            <person name="Salamov A."/>
            <person name="Wisecaver J."/>
            <person name="Long T.M."/>
            <person name="Aerts A.L."/>
            <person name="Barry K."/>
            <person name="Choi C."/>
            <person name="Clum A."/>
            <person name="Coughlan A.Y."/>
            <person name="Deshpande S."/>
            <person name="Douglass A.P."/>
            <person name="Hanson S.J."/>
            <person name="Klenk H.-P."/>
            <person name="Labutti K."/>
            <person name="Lapidus A."/>
            <person name="Lindquist E."/>
            <person name="Lipzen A."/>
            <person name="Meier-Kolthoff J.P."/>
            <person name="Ohm R.A."/>
            <person name="Otillar R.P."/>
            <person name="Pangilinan J."/>
            <person name="Peng Y."/>
            <person name="Rokas A."/>
            <person name="Rosa C.A."/>
            <person name="Scheuner C."/>
            <person name="Sibirny A.A."/>
            <person name="Slot J.C."/>
            <person name="Stielow J.B."/>
            <person name="Sun H."/>
            <person name="Kurtzman C.P."/>
            <person name="Blackwell M."/>
            <person name="Jeffries T.W."/>
            <person name="Grigoriev I.V."/>
        </authorList>
    </citation>
    <scope>NUCLEOTIDE SEQUENCE [LARGE SCALE GENOMIC DNA]</scope>
    <source>
        <strain evidence="2">NRRL Y-17796</strain>
    </source>
</reference>
<sequence length="154" mass="17331">MDFGTSMCTPRQVPPEYYSSYAFESKSQTCTCSPFESDSHKRCLVHCHPKDSFGRNSFSVSRSGSVQHYSTRTRSIDLVIPASVMTRSPSISSATSTSTISDDECYEDEDPVYESIYTRDPHYIHSETPITVGLLGENYNRWWNGQETGAKRSA</sequence>
<name>A0A1E4TI55_9ASCO</name>
<dbReference type="Proteomes" id="UP000095023">
    <property type="component" value="Unassembled WGS sequence"/>
</dbReference>